<organism evidence="3 4">
    <name type="scientific">Talaromyces pinophilus</name>
    <name type="common">Penicillium pinophilum</name>
    <dbReference type="NCBI Taxonomy" id="128442"/>
    <lineage>
        <taxon>Eukaryota</taxon>
        <taxon>Fungi</taxon>
        <taxon>Dikarya</taxon>
        <taxon>Ascomycota</taxon>
        <taxon>Pezizomycotina</taxon>
        <taxon>Eurotiomycetes</taxon>
        <taxon>Eurotiomycetidae</taxon>
        <taxon>Eurotiales</taxon>
        <taxon>Trichocomaceae</taxon>
        <taxon>Talaromyces</taxon>
        <taxon>Talaromyces sect. Talaromyces</taxon>
    </lineage>
</organism>
<dbReference type="Pfam" id="PF00702">
    <property type="entry name" value="Hydrolase"/>
    <property type="match status" value="1"/>
</dbReference>
<dbReference type="GO" id="GO:0016791">
    <property type="term" value="F:phosphatase activity"/>
    <property type="evidence" value="ECO:0007669"/>
    <property type="project" value="UniProtKB-ARBA"/>
</dbReference>
<dbReference type="AlphaFoldDB" id="A0A6V8HI14"/>
<dbReference type="PANTHER" id="PTHR43316">
    <property type="entry name" value="HYDROLASE, HALOACID DELAHOGENASE-RELATED"/>
    <property type="match status" value="1"/>
</dbReference>
<dbReference type="InterPro" id="IPR023214">
    <property type="entry name" value="HAD_sf"/>
</dbReference>
<name>A0A6V8HI14_TALPI</name>
<reference evidence="4" key="1">
    <citation type="journal article" date="2015" name="Genome Announc.">
        <title>Draft genome sequence of Talaromyces cellulolyticus strain Y-94, a source of lignocellulosic biomass-degrading enzymes.</title>
        <authorList>
            <person name="Fujii T."/>
            <person name="Koike H."/>
            <person name="Sawayama S."/>
            <person name="Yano S."/>
            <person name="Inoue H."/>
        </authorList>
    </citation>
    <scope>NUCLEOTIDE SEQUENCE [LARGE SCALE GENOMIC DNA]</scope>
    <source>
        <strain evidence="4">Y-94</strain>
    </source>
</reference>
<dbReference type="NCBIfam" id="TIGR01493">
    <property type="entry name" value="HAD-SF-IA-v2"/>
    <property type="match status" value="1"/>
</dbReference>
<dbReference type="NCBIfam" id="TIGR01428">
    <property type="entry name" value="HAD_type_II"/>
    <property type="match status" value="1"/>
</dbReference>
<dbReference type="EMBL" id="DF933838">
    <property type="protein sequence ID" value="GAM41469.1"/>
    <property type="molecule type" value="Genomic_DNA"/>
</dbReference>
<dbReference type="PANTHER" id="PTHR43316:SF3">
    <property type="entry name" value="HALOACID DEHALOGENASE, TYPE II (AFU_ORTHOLOGUE AFUA_2G07750)-RELATED"/>
    <property type="match status" value="1"/>
</dbReference>
<comment type="similarity">
    <text evidence="1">Belongs to the HAD-like hydrolase superfamily. S-2-haloalkanoic acid dehalogenase family.</text>
</comment>
<sequence length="257" mass="29326">MKCIQYPSGIKAVFFDFMGTCLDWYSGITAALPERLDENTKRSLAIAWREAFFADIHERFEQGLPVESFDTTNARQLDVVLKQHGITLSEMEKTQLVQAWHRMPAWEDVAEGLRDLKRRGLELFVLANGTTRLQLDLVRSSKLHEFNMLFSSELLGLAKPDPKFYTTALKLTGYRPEETAMVAAHAYDLQAAKKLGIRTVYISRWTEDTQVDLRQVYEDMDGFIGSVRGDKEKEDSQDIAMMRHLSVALGLERAKGI</sequence>
<proteinExistence type="inferred from homology"/>
<evidence type="ECO:0000313" key="3">
    <source>
        <dbReference type="EMBL" id="GAM41469.1"/>
    </source>
</evidence>
<gene>
    <name evidence="3" type="ORF">TCE0_042r14611</name>
</gene>
<evidence type="ECO:0000256" key="1">
    <source>
        <dbReference type="ARBA" id="ARBA00008106"/>
    </source>
</evidence>
<dbReference type="Proteomes" id="UP000053095">
    <property type="component" value="Unassembled WGS sequence"/>
</dbReference>
<keyword evidence="2 3" id="KW-0378">Hydrolase</keyword>
<accession>A0A6V8HI14</accession>
<dbReference type="InterPro" id="IPR036412">
    <property type="entry name" value="HAD-like_sf"/>
</dbReference>
<evidence type="ECO:0000313" key="4">
    <source>
        <dbReference type="Proteomes" id="UP000053095"/>
    </source>
</evidence>
<dbReference type="Gene3D" id="3.40.50.1000">
    <property type="entry name" value="HAD superfamily/HAD-like"/>
    <property type="match status" value="1"/>
</dbReference>
<dbReference type="InterPro" id="IPR051540">
    <property type="entry name" value="S-2-haloacid_dehalogenase"/>
</dbReference>
<dbReference type="GO" id="GO:0019120">
    <property type="term" value="F:hydrolase activity, acting on acid halide bonds, in C-halide compounds"/>
    <property type="evidence" value="ECO:0007669"/>
    <property type="project" value="InterPro"/>
</dbReference>
<comment type="caution">
    <text evidence="3">The sequence shown here is derived from an EMBL/GenBank/DDBJ whole genome shotgun (WGS) entry which is preliminary data.</text>
</comment>
<dbReference type="PRINTS" id="PR00413">
    <property type="entry name" value="HADHALOGNASE"/>
</dbReference>
<dbReference type="SFLD" id="SFLDG01129">
    <property type="entry name" value="C1.5:_HAD__Beta-PGM__Phosphata"/>
    <property type="match status" value="1"/>
</dbReference>
<dbReference type="InterPro" id="IPR023198">
    <property type="entry name" value="PGP-like_dom2"/>
</dbReference>
<keyword evidence="4" id="KW-1185">Reference proteome</keyword>
<dbReference type="Gene3D" id="1.10.150.240">
    <property type="entry name" value="Putative phosphatase, domain 2"/>
    <property type="match status" value="1"/>
</dbReference>
<dbReference type="SFLD" id="SFLDS00003">
    <property type="entry name" value="Haloacid_Dehalogenase"/>
    <property type="match status" value="1"/>
</dbReference>
<protein>
    <submittedName>
        <fullName evidence="3">HAD superfamily hydrolase</fullName>
    </submittedName>
</protein>
<evidence type="ECO:0000256" key="2">
    <source>
        <dbReference type="ARBA" id="ARBA00022801"/>
    </source>
</evidence>
<dbReference type="InterPro" id="IPR006439">
    <property type="entry name" value="HAD-SF_hydro_IA"/>
</dbReference>
<dbReference type="InterPro" id="IPR006328">
    <property type="entry name" value="2-HAD"/>
</dbReference>
<dbReference type="SUPFAM" id="SSF56784">
    <property type="entry name" value="HAD-like"/>
    <property type="match status" value="1"/>
</dbReference>